<dbReference type="InterPro" id="IPR050963">
    <property type="entry name" value="Sirohydro_Cobaltochel/CbiX"/>
</dbReference>
<organism evidence="3 4">
    <name type="scientific">Paenibacillus paeoniae</name>
    <dbReference type="NCBI Taxonomy" id="2292705"/>
    <lineage>
        <taxon>Bacteria</taxon>
        <taxon>Bacillati</taxon>
        <taxon>Bacillota</taxon>
        <taxon>Bacilli</taxon>
        <taxon>Bacillales</taxon>
        <taxon>Paenibacillaceae</taxon>
        <taxon>Paenibacillus</taxon>
    </lineage>
</organism>
<dbReference type="GO" id="GO:0016829">
    <property type="term" value="F:lyase activity"/>
    <property type="evidence" value="ECO:0007669"/>
    <property type="project" value="UniProtKB-KW"/>
</dbReference>
<dbReference type="SUPFAM" id="SSF53800">
    <property type="entry name" value="Chelatase"/>
    <property type="match status" value="1"/>
</dbReference>
<dbReference type="GO" id="GO:0046872">
    <property type="term" value="F:metal ion binding"/>
    <property type="evidence" value="ECO:0007669"/>
    <property type="project" value="UniProtKB-KW"/>
</dbReference>
<keyword evidence="2" id="KW-0456">Lyase</keyword>
<dbReference type="EMBL" id="QUBQ01000002">
    <property type="protein sequence ID" value="REK74841.1"/>
    <property type="molecule type" value="Genomic_DNA"/>
</dbReference>
<dbReference type="PANTHER" id="PTHR33542">
    <property type="entry name" value="SIROHYDROCHLORIN FERROCHELATASE, CHLOROPLASTIC"/>
    <property type="match status" value="1"/>
</dbReference>
<dbReference type="RefSeq" id="WP_116046507.1">
    <property type="nucleotide sequence ID" value="NZ_QUBQ01000002.1"/>
</dbReference>
<dbReference type="OrthoDB" id="1489951at2"/>
<comment type="caution">
    <text evidence="3">The sequence shown here is derived from an EMBL/GenBank/DDBJ whole genome shotgun (WGS) entry which is preliminary data.</text>
</comment>
<dbReference type="AlphaFoldDB" id="A0A371PFW7"/>
<dbReference type="Proteomes" id="UP000261905">
    <property type="component" value="Unassembled WGS sequence"/>
</dbReference>
<sequence>MNPGILVVSHGSRENNWVNLLDEAVRQASGSMNVPVVSAFLEIVGGRLIQDGIDELEKQGVTDMFVLPLFVSSGSTHVDEIGQAFGFSPLTDFEGDLGLFRVEANVHYGSPIDDDEDIAEMLWSHIQELSTCPEREAVLLIGHGSKEPVFHERWQTGLSGLAERVGRRGGFRKADYAMLLPDQAAGKLDALQQQSEVDDVIVVPVFLSQGYFTNKVIPARLQGLAYRYNSRAMLPHPAIENWLKRQMTDWLSRNGYC</sequence>
<name>A0A371PFW7_9BACL</name>
<reference evidence="3 4" key="1">
    <citation type="submission" date="2018-08" db="EMBL/GenBank/DDBJ databases">
        <title>Paenibacillus sp. M4BSY-1, whole genome shotgun sequence.</title>
        <authorList>
            <person name="Tuo L."/>
        </authorList>
    </citation>
    <scope>NUCLEOTIDE SEQUENCE [LARGE SCALE GENOMIC DNA]</scope>
    <source>
        <strain evidence="3 4">M4BSY-1</strain>
    </source>
</reference>
<dbReference type="InterPro" id="IPR002762">
    <property type="entry name" value="CbiX-like"/>
</dbReference>
<dbReference type="Gene3D" id="3.40.50.1400">
    <property type="match status" value="2"/>
</dbReference>
<keyword evidence="4" id="KW-1185">Reference proteome</keyword>
<protein>
    <submittedName>
        <fullName evidence="3">Cobalamin biosynthesis protein CbiX</fullName>
    </submittedName>
</protein>
<evidence type="ECO:0000313" key="3">
    <source>
        <dbReference type="EMBL" id="REK74841.1"/>
    </source>
</evidence>
<dbReference type="Pfam" id="PF01903">
    <property type="entry name" value="CbiX"/>
    <property type="match status" value="2"/>
</dbReference>
<dbReference type="PANTHER" id="PTHR33542:SF3">
    <property type="entry name" value="SIROHYDROCHLORIN FERROCHELATASE, CHLOROPLASTIC"/>
    <property type="match status" value="1"/>
</dbReference>
<evidence type="ECO:0000256" key="1">
    <source>
        <dbReference type="ARBA" id="ARBA00022723"/>
    </source>
</evidence>
<gene>
    <name evidence="3" type="ORF">DX130_14385</name>
</gene>
<evidence type="ECO:0000256" key="2">
    <source>
        <dbReference type="ARBA" id="ARBA00023239"/>
    </source>
</evidence>
<proteinExistence type="predicted"/>
<dbReference type="CDD" id="cd03416">
    <property type="entry name" value="CbiX_SirB_N"/>
    <property type="match status" value="2"/>
</dbReference>
<evidence type="ECO:0000313" key="4">
    <source>
        <dbReference type="Proteomes" id="UP000261905"/>
    </source>
</evidence>
<keyword evidence="1" id="KW-0479">Metal-binding</keyword>
<accession>A0A371PFW7</accession>